<feature type="transmembrane region" description="Helical" evidence="1">
    <location>
        <begin position="73"/>
        <end position="93"/>
    </location>
</feature>
<dbReference type="EMBL" id="CAJJDO010000144">
    <property type="protein sequence ID" value="CAD8206501.1"/>
    <property type="molecule type" value="Genomic_DNA"/>
</dbReference>
<evidence type="ECO:0008006" key="4">
    <source>
        <dbReference type="Google" id="ProtNLM"/>
    </source>
</evidence>
<evidence type="ECO:0000313" key="3">
    <source>
        <dbReference type="Proteomes" id="UP000689195"/>
    </source>
</evidence>
<protein>
    <recommendedName>
        <fullName evidence="4">Transmembrane protein</fullName>
    </recommendedName>
</protein>
<reference evidence="2" key="1">
    <citation type="submission" date="2021-01" db="EMBL/GenBank/DDBJ databases">
        <authorList>
            <consortium name="Genoscope - CEA"/>
            <person name="William W."/>
        </authorList>
    </citation>
    <scope>NUCLEOTIDE SEQUENCE</scope>
</reference>
<keyword evidence="3" id="KW-1185">Reference proteome</keyword>
<proteinExistence type="predicted"/>
<dbReference type="OrthoDB" id="10252009at2759"/>
<sequence length="191" mass="23058">MITGAIKIKNGLFRGDELPSKLKYYFNLKRSRICDPELSNKNCYLFSQIITIRIQKLHGFLSKIQLAREQTSFVISIFLCFYFIYFFLMILLMKSINLVNMRIIMENLFQFIQQEDDLVLFVPFLPIKKKVYVEILQNFKFLNFRRPDLEIKANFYHQLIQIELKYRSWVYQVHGNQKKLDQDENLPEIHL</sequence>
<evidence type="ECO:0000256" key="1">
    <source>
        <dbReference type="SAM" id="Phobius"/>
    </source>
</evidence>
<dbReference type="AlphaFoldDB" id="A0A8S1XXW6"/>
<gene>
    <name evidence="2" type="ORF">PPENT_87.1.T1440065</name>
</gene>
<dbReference type="Proteomes" id="UP000689195">
    <property type="component" value="Unassembled WGS sequence"/>
</dbReference>
<name>A0A8S1XXW6_9CILI</name>
<comment type="caution">
    <text evidence="2">The sequence shown here is derived from an EMBL/GenBank/DDBJ whole genome shotgun (WGS) entry which is preliminary data.</text>
</comment>
<keyword evidence="1" id="KW-0472">Membrane</keyword>
<organism evidence="2 3">
    <name type="scientific">Paramecium pentaurelia</name>
    <dbReference type="NCBI Taxonomy" id="43138"/>
    <lineage>
        <taxon>Eukaryota</taxon>
        <taxon>Sar</taxon>
        <taxon>Alveolata</taxon>
        <taxon>Ciliophora</taxon>
        <taxon>Intramacronucleata</taxon>
        <taxon>Oligohymenophorea</taxon>
        <taxon>Peniculida</taxon>
        <taxon>Parameciidae</taxon>
        <taxon>Paramecium</taxon>
    </lineage>
</organism>
<accession>A0A8S1XXW6</accession>
<keyword evidence="1" id="KW-1133">Transmembrane helix</keyword>
<keyword evidence="1" id="KW-0812">Transmembrane</keyword>
<evidence type="ECO:0000313" key="2">
    <source>
        <dbReference type="EMBL" id="CAD8206501.1"/>
    </source>
</evidence>